<gene>
    <name evidence="3" type="ORF">C1SCF055_LOCUS1044</name>
</gene>
<dbReference type="EMBL" id="CAMXCT030000012">
    <property type="protein sequence ID" value="CAL4759772.1"/>
    <property type="molecule type" value="Genomic_DNA"/>
</dbReference>
<evidence type="ECO:0000313" key="6">
    <source>
        <dbReference type="Proteomes" id="UP001152797"/>
    </source>
</evidence>
<feature type="region of interest" description="Disordered" evidence="2">
    <location>
        <begin position="1172"/>
        <end position="1216"/>
    </location>
</feature>
<proteinExistence type="predicted"/>
<feature type="region of interest" description="Disordered" evidence="2">
    <location>
        <begin position="951"/>
        <end position="988"/>
    </location>
</feature>
<keyword evidence="1" id="KW-0175">Coiled coil</keyword>
<sequence>MPLASFLVAFAKQFGESALLGEEFMAVITHFDFKIHGSLLPCFRVAMLAAQLTSSKVVDKISKLLVKGDFDRLRNKCGKELAEAEALLANGWQMVEQATHLDDYKKQGVFGRYCIRIVLFLCQKQKFSRENKIWESLQEITDQFGAEMLSPPDHTAPSSSHGLPAGKAGKFEDLLTADEASVAMLQHQHLEPGANYQNPKHDQAIYKLLEMTKEGAKFEHVPLVGAAVHLLVPLGEDLKEWRKTKKHMPVLLSTDIAEKHLLYKHPGIQEAISMHQAQLQLRKAFSTNPVNHKAVGFVAHPTGVCSLQHFAPGALVLKAYGSLFPLKDQEKDKVKILVGNFGISPPKMISEFDKMDSKSVLVPFWYVKSTLEEELVNMQLETKQLHGLAVPCYVNTVSLEPGALLLCEHENLTKKKQKREEISAAAKAEAGLVAKKRKDLAAAMDLEVKSLLGVSWKGQLVPIPEDLLITNDDGDTFLKLRPSHHAITTMICPDCKKKNLSLSGGTKMASLIDLLHEEIKRKKQEQDSETAGELFGEEREKPRKKKAKKTESTDHPAFVSVTLPDDGGSVVLQWPANKHADVAVTVTDLLTGTWLMTEFKVNGQHVLKKKELDLFLWYTTHGPTWYIANSYVPDGGTWQNLQCYARIADKNGSPCGEIFIPFQNTTKANWVLTSLYTGGEQMPLASFLVAFAKQFGESALLGEEFMAVITHFDFKIHGSLLPCFRVAMLVAQLTSSKVVDKISKLLVKGDFDRLRNKCGKELAEAEALLANGWQMVEQATHLDDYKKSVLVPFWYVKSTLEEELVNMQLETKQLHGLAVPCYVNTVSLEPGALLLCEHENLTKKKQKREEISAAAKAEAGLVAKKRKDLAAAMDLEVKSLLGVSWKGQLVPIPEDLLITNDDGDTFLKLRPSHHAITTMICPDCKKKNLSLSGGTKMASLIDLLHEEIKRKKQEQDSETAGELFGEEREKPRKKKAKKTESTDHPAFVSVTLPDDGGSVVLQWPANKHADVAVTVTDLLTGTWLMTEFKVNGQHVLKKKELDLFLWYTTHGPTWYIANSYVPDGGTWQNLQCYARIADKNGSPCGEIFIPFQNTTKANWVLTSAALFIPKMAESLLQRWNFLKNHVQEVKKMNEELKMENEQLKLQLQQLQLKLQLQQLEETHGPIPVNVSAGTAAAPSGGLHGGSGLLPPPPKVPKLGSYGKGRDEEGKGKTSPTAMWMATGSEKVKATGWKNYMAYIQKDWQKADTLVALYLQDPAMRTMVDNHIYTLRNVGFDKLYPWGSE</sequence>
<evidence type="ECO:0000313" key="5">
    <source>
        <dbReference type="EMBL" id="CAL4759772.1"/>
    </source>
</evidence>
<dbReference type="EMBL" id="CAMXCT010000012">
    <property type="protein sequence ID" value="CAI3972460.1"/>
    <property type="molecule type" value="Genomic_DNA"/>
</dbReference>
<keyword evidence="6" id="KW-1185">Reference proteome</keyword>
<reference evidence="3" key="1">
    <citation type="submission" date="2022-10" db="EMBL/GenBank/DDBJ databases">
        <authorList>
            <person name="Chen Y."/>
            <person name="Dougan E. K."/>
            <person name="Chan C."/>
            <person name="Rhodes N."/>
            <person name="Thang M."/>
        </authorList>
    </citation>
    <scope>NUCLEOTIDE SEQUENCE</scope>
</reference>
<protein>
    <submittedName>
        <fullName evidence="5">Thermostable beta-glucosidase B</fullName>
    </submittedName>
</protein>
<feature type="coiled-coil region" evidence="1">
    <location>
        <begin position="1122"/>
        <end position="1162"/>
    </location>
</feature>
<dbReference type="EMBL" id="CAMXCT020000012">
    <property type="protein sequence ID" value="CAL1125835.1"/>
    <property type="molecule type" value="Genomic_DNA"/>
</dbReference>
<accession>A0A9P1BH77</accession>
<dbReference type="Proteomes" id="UP001152797">
    <property type="component" value="Unassembled WGS sequence"/>
</dbReference>
<evidence type="ECO:0000313" key="3">
    <source>
        <dbReference type="EMBL" id="CAI3972460.1"/>
    </source>
</evidence>
<comment type="caution">
    <text evidence="3">The sequence shown here is derived from an EMBL/GenBank/DDBJ whole genome shotgun (WGS) entry which is preliminary data.</text>
</comment>
<organism evidence="3">
    <name type="scientific">Cladocopium goreaui</name>
    <dbReference type="NCBI Taxonomy" id="2562237"/>
    <lineage>
        <taxon>Eukaryota</taxon>
        <taxon>Sar</taxon>
        <taxon>Alveolata</taxon>
        <taxon>Dinophyceae</taxon>
        <taxon>Suessiales</taxon>
        <taxon>Symbiodiniaceae</taxon>
        <taxon>Cladocopium</taxon>
    </lineage>
</organism>
<evidence type="ECO:0000256" key="2">
    <source>
        <dbReference type="SAM" id="MobiDB-lite"/>
    </source>
</evidence>
<name>A0A9P1BH77_9DINO</name>
<reference evidence="4" key="2">
    <citation type="submission" date="2024-04" db="EMBL/GenBank/DDBJ databases">
        <authorList>
            <person name="Chen Y."/>
            <person name="Shah S."/>
            <person name="Dougan E. K."/>
            <person name="Thang M."/>
            <person name="Chan C."/>
        </authorList>
    </citation>
    <scope>NUCLEOTIDE SEQUENCE [LARGE SCALE GENOMIC DNA]</scope>
</reference>
<feature type="region of interest" description="Disordered" evidence="2">
    <location>
        <begin position="522"/>
        <end position="559"/>
    </location>
</feature>
<evidence type="ECO:0000313" key="4">
    <source>
        <dbReference type="EMBL" id="CAL1125835.1"/>
    </source>
</evidence>
<evidence type="ECO:0000256" key="1">
    <source>
        <dbReference type="SAM" id="Coils"/>
    </source>
</evidence>